<name>I3W127_9MICC</name>
<sequence length="155" mass="15165">MGRDGILAVRFRVQSPCLGLGASRTLEGTIMSIRAKGRGPGVVLAAGISLSSLGVVMAALVCCGVPVLTGAAGVFAAAGAMAGNLWFFIPAALTAGALLLPGLRRASPGTNCCARPVASLPAGGSTPTGHSSPEQARSGLSRPGVRAAKDAGSKA</sequence>
<feature type="transmembrane region" description="Helical" evidence="2">
    <location>
        <begin position="74"/>
        <end position="100"/>
    </location>
</feature>
<feature type="compositionally biased region" description="Polar residues" evidence="1">
    <location>
        <begin position="125"/>
        <end position="135"/>
    </location>
</feature>
<keyword evidence="2" id="KW-0812">Transmembrane</keyword>
<reference evidence="3" key="1">
    <citation type="submission" date="2012-01" db="EMBL/GenBank/DDBJ databases">
        <authorList>
            <person name="Summers A.O."/>
            <person name="Wireman J."/>
            <person name="Sale K."/>
        </authorList>
    </citation>
    <scope>NUCLEOTIDE SEQUENCE</scope>
    <source>
        <strain evidence="3">J3-40</strain>
        <plasmid evidence="3">pJ340-69</plasmid>
    </source>
</reference>
<dbReference type="EMBL" id="JQ418528">
    <property type="protein sequence ID" value="AFK89304.1"/>
    <property type="molecule type" value="Genomic_DNA"/>
</dbReference>
<evidence type="ECO:0000313" key="3">
    <source>
        <dbReference type="EMBL" id="AFK89304.1"/>
    </source>
</evidence>
<dbReference type="AlphaFoldDB" id="I3W127"/>
<feature type="region of interest" description="Disordered" evidence="1">
    <location>
        <begin position="121"/>
        <end position="155"/>
    </location>
</feature>
<evidence type="ECO:0000256" key="1">
    <source>
        <dbReference type="SAM" id="MobiDB-lite"/>
    </source>
</evidence>
<feature type="transmembrane region" description="Helical" evidence="2">
    <location>
        <begin position="41"/>
        <end position="68"/>
    </location>
</feature>
<protein>
    <submittedName>
        <fullName evidence="3">Uncharacterized protein</fullName>
    </submittedName>
</protein>
<accession>I3W127</accession>
<keyword evidence="3" id="KW-0614">Plasmid</keyword>
<keyword evidence="2" id="KW-1133">Transmembrane helix</keyword>
<keyword evidence="2" id="KW-0472">Membrane</keyword>
<organism evidence="3">
    <name type="scientific">Arthrobacter sp. J3.40</name>
    <dbReference type="NCBI Taxonomy" id="347209"/>
    <lineage>
        <taxon>Bacteria</taxon>
        <taxon>Bacillati</taxon>
        <taxon>Actinomycetota</taxon>
        <taxon>Actinomycetes</taxon>
        <taxon>Micrococcales</taxon>
        <taxon>Micrococcaceae</taxon>
        <taxon>Arthrobacter</taxon>
    </lineage>
</organism>
<evidence type="ECO:0000256" key="2">
    <source>
        <dbReference type="SAM" id="Phobius"/>
    </source>
</evidence>
<geneLocation type="plasmid" evidence="3">
    <name>pJ340-69</name>
</geneLocation>
<proteinExistence type="predicted"/>